<comment type="caution">
    <text evidence="9">The sequence shown here is derived from an EMBL/GenBank/DDBJ whole genome shotgun (WGS) entry which is preliminary data.</text>
</comment>
<dbReference type="EMBL" id="BMMF01000005">
    <property type="protein sequence ID" value="GGK32699.1"/>
    <property type="molecule type" value="Genomic_DNA"/>
</dbReference>
<evidence type="ECO:0000256" key="6">
    <source>
        <dbReference type="ARBA" id="ARBA00023136"/>
    </source>
</evidence>
<evidence type="ECO:0000256" key="1">
    <source>
        <dbReference type="ARBA" id="ARBA00004651"/>
    </source>
</evidence>
<dbReference type="Pfam" id="PF01757">
    <property type="entry name" value="Acyl_transf_3"/>
    <property type="match status" value="1"/>
</dbReference>
<evidence type="ECO:0000256" key="2">
    <source>
        <dbReference type="ARBA" id="ARBA00007400"/>
    </source>
</evidence>
<keyword evidence="9" id="KW-0012">Acyltransferase</keyword>
<protein>
    <submittedName>
        <fullName evidence="9">Acyltransferase</fullName>
    </submittedName>
</protein>
<dbReference type="Proteomes" id="UP000600449">
    <property type="component" value="Unassembled WGS sequence"/>
</dbReference>
<feature type="transmembrane region" description="Helical" evidence="7">
    <location>
        <begin position="210"/>
        <end position="227"/>
    </location>
</feature>
<dbReference type="PANTHER" id="PTHR40074">
    <property type="entry name" value="O-ACETYLTRANSFERASE WECH"/>
    <property type="match status" value="1"/>
</dbReference>
<dbReference type="PANTHER" id="PTHR40074:SF4">
    <property type="entry name" value="INNER MEMBRANE PROTEIN YCFT"/>
    <property type="match status" value="1"/>
</dbReference>
<evidence type="ECO:0000256" key="5">
    <source>
        <dbReference type="ARBA" id="ARBA00022989"/>
    </source>
</evidence>
<evidence type="ECO:0000256" key="7">
    <source>
        <dbReference type="SAM" id="Phobius"/>
    </source>
</evidence>
<organism evidence="9 10">
    <name type="scientific">Salinarimonas ramus</name>
    <dbReference type="NCBI Taxonomy" id="690164"/>
    <lineage>
        <taxon>Bacteria</taxon>
        <taxon>Pseudomonadati</taxon>
        <taxon>Pseudomonadota</taxon>
        <taxon>Alphaproteobacteria</taxon>
        <taxon>Hyphomicrobiales</taxon>
        <taxon>Salinarimonadaceae</taxon>
        <taxon>Salinarimonas</taxon>
    </lineage>
</organism>
<evidence type="ECO:0000256" key="3">
    <source>
        <dbReference type="ARBA" id="ARBA00022475"/>
    </source>
</evidence>
<feature type="transmembrane region" description="Helical" evidence="7">
    <location>
        <begin position="307"/>
        <end position="325"/>
    </location>
</feature>
<keyword evidence="9" id="KW-0808">Transferase</keyword>
<dbReference type="AlphaFoldDB" id="A0A917Q744"/>
<keyword evidence="6 7" id="KW-0472">Membrane</keyword>
<dbReference type="InterPro" id="IPR002656">
    <property type="entry name" value="Acyl_transf_3_dom"/>
</dbReference>
<reference evidence="9 10" key="1">
    <citation type="journal article" date="2014" name="Int. J. Syst. Evol. Microbiol.">
        <title>Complete genome sequence of Corynebacterium casei LMG S-19264T (=DSM 44701T), isolated from a smear-ripened cheese.</title>
        <authorList>
            <consortium name="US DOE Joint Genome Institute (JGI-PGF)"/>
            <person name="Walter F."/>
            <person name="Albersmeier A."/>
            <person name="Kalinowski J."/>
            <person name="Ruckert C."/>
        </authorList>
    </citation>
    <scope>NUCLEOTIDE SEQUENCE [LARGE SCALE GENOMIC DNA]</scope>
    <source>
        <strain evidence="9 10">CGMCC 1.9161</strain>
    </source>
</reference>
<evidence type="ECO:0000313" key="10">
    <source>
        <dbReference type="Proteomes" id="UP000600449"/>
    </source>
</evidence>
<comment type="subcellular location">
    <subcellularLocation>
        <location evidence="1">Cell membrane</location>
        <topology evidence="1">Multi-pass membrane protein</topology>
    </subcellularLocation>
</comment>
<keyword evidence="3" id="KW-1003">Cell membrane</keyword>
<dbReference type="GO" id="GO:0009246">
    <property type="term" value="P:enterobacterial common antigen biosynthetic process"/>
    <property type="evidence" value="ECO:0007669"/>
    <property type="project" value="TreeGrafter"/>
</dbReference>
<feature type="transmembrane region" description="Helical" evidence="7">
    <location>
        <begin position="183"/>
        <end position="201"/>
    </location>
</feature>
<accession>A0A917Q744</accession>
<sequence>MVMTMHRNGTTAVPERVEWVDAAKGICIVFVVMMHSTLGVGNHMGGEGWMHTVVAFAAPFRMPDFFLISGLFLARVVDRDWRTYGDKRILHFVYFYLLWLLIQSVMKSGSIGDGTLAGFVEHLAFSLVEPFSTLWFVYMLAVFSIVAKLVRKVNPVLVLAVAAALEIAPIHTGWFLLDEFCGRLVYFLAGWHLAPMIFRLAEAALARKGAALAFLAAWAVVNGALALNEVTLLGQTTTLAALPVVSLALGIAGAVAIVTVSALVAGTIAGRPFAYAGQHSIAVYLAFFVPMAATREILLRLGIVEDIGTVSAIVTLSAVIAPLVLERIVRHTPLSFLFERPAWARLGEKRPAVAPAE</sequence>
<dbReference type="GO" id="GO:0005886">
    <property type="term" value="C:plasma membrane"/>
    <property type="evidence" value="ECO:0007669"/>
    <property type="project" value="UniProtKB-SubCell"/>
</dbReference>
<feature type="transmembrane region" description="Helical" evidence="7">
    <location>
        <begin position="133"/>
        <end position="150"/>
    </location>
</feature>
<keyword evidence="4 7" id="KW-0812">Transmembrane</keyword>
<proteinExistence type="inferred from homology"/>
<feature type="transmembrane region" description="Helical" evidence="7">
    <location>
        <begin position="53"/>
        <end position="77"/>
    </location>
</feature>
<evidence type="ECO:0000256" key="4">
    <source>
        <dbReference type="ARBA" id="ARBA00022692"/>
    </source>
</evidence>
<keyword evidence="5 7" id="KW-1133">Transmembrane helix</keyword>
<name>A0A917Q744_9HYPH</name>
<keyword evidence="10" id="KW-1185">Reference proteome</keyword>
<dbReference type="GO" id="GO:0016413">
    <property type="term" value="F:O-acetyltransferase activity"/>
    <property type="evidence" value="ECO:0007669"/>
    <property type="project" value="TreeGrafter"/>
</dbReference>
<feature type="transmembrane region" description="Helical" evidence="7">
    <location>
        <begin position="89"/>
        <end position="106"/>
    </location>
</feature>
<feature type="transmembrane region" description="Helical" evidence="7">
    <location>
        <begin position="21"/>
        <end position="41"/>
    </location>
</feature>
<evidence type="ECO:0000313" key="9">
    <source>
        <dbReference type="EMBL" id="GGK32699.1"/>
    </source>
</evidence>
<feature type="transmembrane region" description="Helical" evidence="7">
    <location>
        <begin position="157"/>
        <end position="177"/>
    </location>
</feature>
<feature type="domain" description="Acyltransferase 3" evidence="8">
    <location>
        <begin position="18"/>
        <end position="320"/>
    </location>
</feature>
<comment type="similarity">
    <text evidence="2">Belongs to the acyltransferase 3 family.</text>
</comment>
<feature type="transmembrane region" description="Helical" evidence="7">
    <location>
        <begin position="247"/>
        <end position="269"/>
    </location>
</feature>
<gene>
    <name evidence="9" type="ORF">GCM10011322_19230</name>
</gene>
<evidence type="ECO:0000259" key="8">
    <source>
        <dbReference type="Pfam" id="PF01757"/>
    </source>
</evidence>
<feature type="transmembrane region" description="Helical" evidence="7">
    <location>
        <begin position="281"/>
        <end position="301"/>
    </location>
</feature>